<evidence type="ECO:0000256" key="2">
    <source>
        <dbReference type="ARBA" id="ARBA00008789"/>
    </source>
</evidence>
<dbReference type="OMA" id="FFIASCC"/>
<evidence type="ECO:0000256" key="4">
    <source>
        <dbReference type="ARBA" id="ARBA00022989"/>
    </source>
</evidence>
<evidence type="ECO:0000313" key="8">
    <source>
        <dbReference type="Proteomes" id="UP000023152"/>
    </source>
</evidence>
<dbReference type="InterPro" id="IPR018629">
    <property type="entry name" value="XK-rel"/>
</dbReference>
<evidence type="ECO:0008006" key="9">
    <source>
        <dbReference type="Google" id="ProtNLM"/>
    </source>
</evidence>
<comment type="subcellular location">
    <subcellularLocation>
        <location evidence="1">Membrane</location>
        <topology evidence="1">Multi-pass membrane protein</topology>
    </subcellularLocation>
</comment>
<dbReference type="Pfam" id="PF09815">
    <property type="entry name" value="XK-related"/>
    <property type="match status" value="1"/>
</dbReference>
<keyword evidence="4 6" id="KW-1133">Transmembrane helix</keyword>
<proteinExistence type="inferred from homology"/>
<dbReference type="OrthoDB" id="10666603at2759"/>
<dbReference type="EMBL" id="ASPP01013160">
    <property type="protein sequence ID" value="ETO19913.1"/>
    <property type="molecule type" value="Genomic_DNA"/>
</dbReference>
<keyword evidence="8" id="KW-1185">Reference proteome</keyword>
<dbReference type="GO" id="GO:0005886">
    <property type="term" value="C:plasma membrane"/>
    <property type="evidence" value="ECO:0007669"/>
    <property type="project" value="UniProtKB-ARBA"/>
</dbReference>
<feature type="non-terminal residue" evidence="7">
    <location>
        <position position="215"/>
    </location>
</feature>
<dbReference type="Proteomes" id="UP000023152">
    <property type="component" value="Unassembled WGS sequence"/>
</dbReference>
<comment type="caution">
    <text evidence="7">The sequence shown here is derived from an EMBL/GenBank/DDBJ whole genome shotgun (WGS) entry which is preliminary data.</text>
</comment>
<evidence type="ECO:0000313" key="7">
    <source>
        <dbReference type="EMBL" id="ETO19913.1"/>
    </source>
</evidence>
<comment type="similarity">
    <text evidence="2">Belongs to the XK family.</text>
</comment>
<feature type="transmembrane region" description="Helical" evidence="6">
    <location>
        <begin position="125"/>
        <end position="144"/>
    </location>
</feature>
<evidence type="ECO:0000256" key="6">
    <source>
        <dbReference type="SAM" id="Phobius"/>
    </source>
</evidence>
<dbReference type="AlphaFoldDB" id="X6N212"/>
<sequence length="215" mass="24915">MLSKLFLCHLDSIDISLKKCSEPSSTKCSSFSFGKISMHTNEHMHEKPDTLTWWQKIFDFFFDFGATVLSIVDIVTDVLVAHQFWVNGHVEFFAVSVSIFFLAQFCYTTLFCLTYGDRLKNRELALAFVCVLPFAQLVPAFMWLDSYDTKMTRVPLEFFKLYASLHKNECPTHKDPLQHWLEEKFKSHAGLLVESVIEAFPQSILQMIAVVMYQQ</sequence>
<feature type="transmembrane region" description="Helical" evidence="6">
    <location>
        <begin position="92"/>
        <end position="113"/>
    </location>
</feature>
<reference evidence="7 8" key="1">
    <citation type="journal article" date="2013" name="Curr. Biol.">
        <title>The Genome of the Foraminiferan Reticulomyxa filosa.</title>
        <authorList>
            <person name="Glockner G."/>
            <person name="Hulsmann N."/>
            <person name="Schleicher M."/>
            <person name="Noegel A.A."/>
            <person name="Eichinger L."/>
            <person name="Gallinger C."/>
            <person name="Pawlowski J."/>
            <person name="Sierra R."/>
            <person name="Euteneuer U."/>
            <person name="Pillet L."/>
            <person name="Moustafa A."/>
            <person name="Platzer M."/>
            <person name="Groth M."/>
            <person name="Szafranski K."/>
            <person name="Schliwa M."/>
        </authorList>
    </citation>
    <scope>NUCLEOTIDE SEQUENCE [LARGE SCALE GENOMIC DNA]</scope>
</reference>
<protein>
    <recommendedName>
        <fullName evidence="9">XK-related protein</fullName>
    </recommendedName>
</protein>
<name>X6N212_RETFI</name>
<evidence type="ECO:0000256" key="5">
    <source>
        <dbReference type="ARBA" id="ARBA00023136"/>
    </source>
</evidence>
<organism evidence="7 8">
    <name type="scientific">Reticulomyxa filosa</name>
    <dbReference type="NCBI Taxonomy" id="46433"/>
    <lineage>
        <taxon>Eukaryota</taxon>
        <taxon>Sar</taxon>
        <taxon>Rhizaria</taxon>
        <taxon>Retaria</taxon>
        <taxon>Foraminifera</taxon>
        <taxon>Monothalamids</taxon>
        <taxon>Reticulomyxidae</taxon>
        <taxon>Reticulomyxa</taxon>
    </lineage>
</organism>
<accession>X6N212</accession>
<keyword evidence="5 6" id="KW-0472">Membrane</keyword>
<feature type="transmembrane region" description="Helical" evidence="6">
    <location>
        <begin position="60"/>
        <end position="86"/>
    </location>
</feature>
<evidence type="ECO:0000256" key="1">
    <source>
        <dbReference type="ARBA" id="ARBA00004141"/>
    </source>
</evidence>
<evidence type="ECO:0000256" key="3">
    <source>
        <dbReference type="ARBA" id="ARBA00022692"/>
    </source>
</evidence>
<gene>
    <name evidence="7" type="ORF">RFI_17307</name>
</gene>
<keyword evidence="3 6" id="KW-0812">Transmembrane</keyword>